<dbReference type="AlphaFoldDB" id="A0A444JQY7"/>
<comment type="caution">
    <text evidence="2">The sequence shown here is derived from an EMBL/GenBank/DDBJ whole genome shotgun (WGS) entry which is preliminary data.</text>
</comment>
<sequence length="278" mass="31899">MKSLLFVFSLPFLCFASTVYAVEWRMTLGAHDFIVEQADSHTFGAGVGFFVSHTTESSVFLSGRINTYFDIDNDELDPDHIPIWFQSDFVAEGKLADLSERVFIDWFVGLDDRRNTVSSVEKLQKLMPGVNIGWNNQAYVIGVNASVGYYFLEIDDDVPRNRGYGRGGLRNETSAASVQVYTRIDVGENADLSISAQQWHDGDDWLQNKYVMAFTYNAKRWLEGSWFEGGLLVFDIEHTEYNLDPYDNRPKDDPDYLPILPWDNDTFVRAYVDFPLNW</sequence>
<keyword evidence="1" id="KW-0732">Signal</keyword>
<organism evidence="2 3">
    <name type="scientific">Photobacterium chitinilyticum</name>
    <dbReference type="NCBI Taxonomy" id="2485123"/>
    <lineage>
        <taxon>Bacteria</taxon>
        <taxon>Pseudomonadati</taxon>
        <taxon>Pseudomonadota</taxon>
        <taxon>Gammaproteobacteria</taxon>
        <taxon>Vibrionales</taxon>
        <taxon>Vibrionaceae</taxon>
        <taxon>Photobacterium</taxon>
    </lineage>
</organism>
<feature type="signal peptide" evidence="1">
    <location>
        <begin position="1"/>
        <end position="21"/>
    </location>
</feature>
<gene>
    <name evidence="2" type="ORF">EDI28_11315</name>
</gene>
<feature type="chain" id="PRO_5018968042" description="Porin" evidence="1">
    <location>
        <begin position="22"/>
        <end position="278"/>
    </location>
</feature>
<evidence type="ECO:0000313" key="2">
    <source>
        <dbReference type="EMBL" id="RWX55511.1"/>
    </source>
</evidence>
<reference evidence="2 3" key="1">
    <citation type="submission" date="2018-11" db="EMBL/GenBank/DDBJ databases">
        <title>Photobacterium sp. BEI247 sp. nov., a marine bacterium isolated from Yongle Blue Hole in the South China Sea.</title>
        <authorList>
            <person name="Wang X."/>
        </authorList>
    </citation>
    <scope>NUCLEOTIDE SEQUENCE [LARGE SCALE GENOMIC DNA]</scope>
    <source>
        <strain evidence="3">BEI247</strain>
    </source>
</reference>
<evidence type="ECO:0000313" key="3">
    <source>
        <dbReference type="Proteomes" id="UP000287563"/>
    </source>
</evidence>
<dbReference type="Proteomes" id="UP000287563">
    <property type="component" value="Unassembled WGS sequence"/>
</dbReference>
<protein>
    <recommendedName>
        <fullName evidence="4">Porin</fullName>
    </recommendedName>
</protein>
<proteinExistence type="predicted"/>
<dbReference type="OrthoDB" id="5811837at2"/>
<evidence type="ECO:0000256" key="1">
    <source>
        <dbReference type="SAM" id="SignalP"/>
    </source>
</evidence>
<evidence type="ECO:0008006" key="4">
    <source>
        <dbReference type="Google" id="ProtNLM"/>
    </source>
</evidence>
<keyword evidence="3" id="KW-1185">Reference proteome</keyword>
<accession>A0A444JQY7</accession>
<name>A0A444JQY7_9GAMM</name>
<dbReference type="EMBL" id="RJLM01000004">
    <property type="protein sequence ID" value="RWX55511.1"/>
    <property type="molecule type" value="Genomic_DNA"/>
</dbReference>